<dbReference type="PANTHER" id="PTHR33937:SF1">
    <property type="entry name" value="IRON-MOLIBDENUM COFACTOR PROCESSING PROTEIN"/>
    <property type="match status" value="1"/>
</dbReference>
<accession>A0A4S1CG70</accession>
<dbReference type="PANTHER" id="PTHR33937">
    <property type="entry name" value="IRON-MOLYBDENUM PROTEIN-RELATED-RELATED"/>
    <property type="match status" value="1"/>
</dbReference>
<dbReference type="CDD" id="cd00852">
    <property type="entry name" value="NifB"/>
    <property type="match status" value="1"/>
</dbReference>
<gene>
    <name evidence="2" type="ORF">E4633_09580</name>
</gene>
<evidence type="ECO:0000259" key="1">
    <source>
        <dbReference type="Pfam" id="PF02579"/>
    </source>
</evidence>
<dbReference type="AlphaFoldDB" id="A0A4S1CG70"/>
<dbReference type="InterPro" id="IPR051840">
    <property type="entry name" value="NifX/NifY_domain"/>
</dbReference>
<organism evidence="2 3">
    <name type="scientific">Geomonas terrae</name>
    <dbReference type="NCBI Taxonomy" id="2562681"/>
    <lineage>
        <taxon>Bacteria</taxon>
        <taxon>Pseudomonadati</taxon>
        <taxon>Thermodesulfobacteriota</taxon>
        <taxon>Desulfuromonadia</taxon>
        <taxon>Geobacterales</taxon>
        <taxon>Geobacteraceae</taxon>
        <taxon>Geomonas</taxon>
    </lineage>
</organism>
<dbReference type="EMBL" id="SRSC01000002">
    <property type="protein sequence ID" value="TGU72544.1"/>
    <property type="molecule type" value="Genomic_DNA"/>
</dbReference>
<comment type="caution">
    <text evidence="2">The sequence shown here is derived from an EMBL/GenBank/DDBJ whole genome shotgun (WGS) entry which is preliminary data.</text>
</comment>
<name>A0A4S1CG70_9BACT</name>
<feature type="domain" description="Dinitrogenase iron-molybdenum cofactor biosynthesis" evidence="1">
    <location>
        <begin position="9"/>
        <end position="106"/>
    </location>
</feature>
<keyword evidence="3" id="KW-1185">Reference proteome</keyword>
<reference evidence="2 3" key="1">
    <citation type="submission" date="2019-04" db="EMBL/GenBank/DDBJ databases">
        <title>Geobacter oryzae sp. nov., ferric-reducing bacteria isolated from paddy soil.</title>
        <authorList>
            <person name="Xu Z."/>
            <person name="Masuda Y."/>
            <person name="Itoh H."/>
            <person name="Senoo K."/>
        </authorList>
    </citation>
    <scope>NUCLEOTIDE SEQUENCE [LARGE SCALE GENOMIC DNA]</scope>
    <source>
        <strain evidence="2 3">Red111</strain>
    </source>
</reference>
<proteinExistence type="predicted"/>
<dbReference type="SUPFAM" id="SSF53146">
    <property type="entry name" value="Nitrogenase accessory factor-like"/>
    <property type="match status" value="1"/>
</dbReference>
<evidence type="ECO:0000313" key="2">
    <source>
        <dbReference type="EMBL" id="TGU72544.1"/>
    </source>
</evidence>
<dbReference type="InterPro" id="IPR003731">
    <property type="entry name" value="Di-Nase_FeMo-co_biosynth"/>
</dbReference>
<dbReference type="InterPro" id="IPR034165">
    <property type="entry name" value="NifB_C"/>
</dbReference>
<dbReference type="RefSeq" id="WP_135870020.1">
    <property type="nucleotide sequence ID" value="NZ_SRSC01000002.1"/>
</dbReference>
<sequence length="109" mass="12410">MLFAVASRDGKEINQHFGHVERFLIYRVEDDTVSFVEERPVEKYCRFDPEHPLRAHTLKDTADALKGCRAVVCSMIGEAPKVELERLGVEPYVIEGEIEPVLKDLAKVL</sequence>
<dbReference type="Proteomes" id="UP000306416">
    <property type="component" value="Unassembled WGS sequence"/>
</dbReference>
<dbReference type="InterPro" id="IPR036105">
    <property type="entry name" value="DiNase_FeMo-co_biosyn_sf"/>
</dbReference>
<dbReference type="Pfam" id="PF02579">
    <property type="entry name" value="Nitro_FeMo-Co"/>
    <property type="match status" value="1"/>
</dbReference>
<dbReference type="Gene3D" id="3.30.420.130">
    <property type="entry name" value="Dinitrogenase iron-molybdenum cofactor biosynthesis domain"/>
    <property type="match status" value="1"/>
</dbReference>
<evidence type="ECO:0000313" key="3">
    <source>
        <dbReference type="Proteomes" id="UP000306416"/>
    </source>
</evidence>
<protein>
    <submittedName>
        <fullName evidence="2">Dinitrogenase iron-molybdenum cofactor biosynthesis protein</fullName>
    </submittedName>
</protein>